<evidence type="ECO:0000256" key="4">
    <source>
        <dbReference type="ARBA" id="ARBA00023002"/>
    </source>
</evidence>
<keyword evidence="8" id="KW-1185">Reference proteome</keyword>
<proteinExistence type="inferred from homology"/>
<comment type="similarity">
    <text evidence="5">Belongs to the FMN-dependent alpha-hydroxy acid dehydrogenase family.</text>
</comment>
<gene>
    <name evidence="7" type="ORF">U0R22_005228</name>
</gene>
<dbReference type="CDD" id="cd02809">
    <property type="entry name" value="alpha_hydroxyacid_oxid_FMN"/>
    <property type="match status" value="1"/>
</dbReference>
<dbReference type="PROSITE" id="PS51349">
    <property type="entry name" value="FMN_HYDROXY_ACID_DH_2"/>
    <property type="match status" value="1"/>
</dbReference>
<keyword evidence="3" id="KW-0288">FMN</keyword>
<evidence type="ECO:0000259" key="6">
    <source>
        <dbReference type="PROSITE" id="PS51349"/>
    </source>
</evidence>
<evidence type="ECO:0000256" key="2">
    <source>
        <dbReference type="ARBA" id="ARBA00022630"/>
    </source>
</evidence>
<evidence type="ECO:0000256" key="1">
    <source>
        <dbReference type="ARBA" id="ARBA00001917"/>
    </source>
</evidence>
<dbReference type="RefSeq" id="WP_322419368.1">
    <property type="nucleotide sequence ID" value="NZ_CP139858.1"/>
</dbReference>
<accession>A0ABZ0VUE7</accession>
<dbReference type="InterPro" id="IPR012133">
    <property type="entry name" value="Alpha-hydoxy_acid_DH_FMN"/>
</dbReference>
<dbReference type="PROSITE" id="PS00557">
    <property type="entry name" value="FMN_HYDROXY_ACID_DH_1"/>
    <property type="match status" value="1"/>
</dbReference>
<dbReference type="SUPFAM" id="SSF51395">
    <property type="entry name" value="FMN-linked oxidoreductases"/>
    <property type="match status" value="1"/>
</dbReference>
<feature type="domain" description="FMN hydroxy acid dehydrogenase" evidence="6">
    <location>
        <begin position="1"/>
        <end position="381"/>
    </location>
</feature>
<dbReference type="EMBL" id="CP139858">
    <property type="protein sequence ID" value="WQC01016.1"/>
    <property type="molecule type" value="Genomic_DNA"/>
</dbReference>
<dbReference type="Pfam" id="PF01070">
    <property type="entry name" value="FMN_dh"/>
    <property type="match status" value="1"/>
</dbReference>
<keyword evidence="2" id="KW-0285">Flavoprotein</keyword>
<dbReference type="GO" id="GO:0016491">
    <property type="term" value="F:oxidoreductase activity"/>
    <property type="evidence" value="ECO:0007669"/>
    <property type="project" value="UniProtKB-KW"/>
</dbReference>
<sequence length="381" mass="42220">MRLNDCHNFSDFRRMARQRLPGPIFDYIDGGADDEVTYRRNAESFDTCDLVPNVLRGVSEIDMSVTVMGQKLAMPFYCSPTALQRLFHHQGERAVAKAAAKYGTMFGVSSLGTISLEEARGISASPQVYQFYFHRDRGLNRAMMQRAKQVGVEVMMLTVDSITGGNRERDKRTGFAIPFKLNLAGMAQFALKPAWAINYFTHEGFKLPQLDEHVDMGGGTMSISRYFTEMLDPSMTWDDVADMVRQWSGPFCLKGIMSVEDAKRAVEIGCSGIVLSNHGGRQLDGSRAAFDQLAEIVDAVGDRIDVIMDGGVQRGTHVLKALSLGAKAVGIGRYYLFPLAAAGQPGVERALEQMRVEIERGMKLMGCSSIGQLSRENLRFR</sequence>
<protein>
    <submittedName>
        <fullName evidence="7">Alpha-hydroxy acid oxidase</fullName>
        <ecNumber evidence="7">1.-.-.-</ecNumber>
    </submittedName>
</protein>
<reference evidence="7 8" key="1">
    <citation type="submission" date="2023-11" db="EMBL/GenBank/DDBJ databases">
        <authorList>
            <person name="Panchal A.K."/>
            <person name="Meaney J.S."/>
            <person name="Karas B.J."/>
            <person name="diCenzo G.C."/>
        </authorList>
    </citation>
    <scope>NUCLEOTIDE SEQUENCE [LARGE SCALE GENOMIC DNA]</scope>
    <source>
        <strain evidence="7 8">NZP2235</strain>
    </source>
</reference>
<dbReference type="EC" id="1.-.-.-" evidence="7"/>
<dbReference type="InterPro" id="IPR000262">
    <property type="entry name" value="FMN-dep_DH"/>
</dbReference>
<evidence type="ECO:0000313" key="7">
    <source>
        <dbReference type="EMBL" id="WQC01016.1"/>
    </source>
</evidence>
<evidence type="ECO:0000256" key="5">
    <source>
        <dbReference type="ARBA" id="ARBA00024042"/>
    </source>
</evidence>
<keyword evidence="4 7" id="KW-0560">Oxidoreductase</keyword>
<dbReference type="InterPro" id="IPR037396">
    <property type="entry name" value="FMN_HAD"/>
</dbReference>
<organism evidence="7 8">
    <name type="scientific">Mesorhizobium huakuii</name>
    <dbReference type="NCBI Taxonomy" id="28104"/>
    <lineage>
        <taxon>Bacteria</taxon>
        <taxon>Pseudomonadati</taxon>
        <taxon>Pseudomonadota</taxon>
        <taxon>Alphaproteobacteria</taxon>
        <taxon>Hyphomicrobiales</taxon>
        <taxon>Phyllobacteriaceae</taxon>
        <taxon>Mesorhizobium</taxon>
    </lineage>
</organism>
<name>A0ABZ0VUE7_9HYPH</name>
<dbReference type="InterPro" id="IPR013785">
    <property type="entry name" value="Aldolase_TIM"/>
</dbReference>
<evidence type="ECO:0000256" key="3">
    <source>
        <dbReference type="ARBA" id="ARBA00022643"/>
    </source>
</evidence>
<dbReference type="PANTHER" id="PTHR10578:SF107">
    <property type="entry name" value="2-HYDROXYACID OXIDASE 1"/>
    <property type="match status" value="1"/>
</dbReference>
<dbReference type="InterPro" id="IPR008259">
    <property type="entry name" value="FMN_hydac_DH_AS"/>
</dbReference>
<dbReference type="PANTHER" id="PTHR10578">
    <property type="entry name" value="S -2-HYDROXY-ACID OXIDASE-RELATED"/>
    <property type="match status" value="1"/>
</dbReference>
<dbReference type="Proteomes" id="UP001322481">
    <property type="component" value="Chromosome"/>
</dbReference>
<evidence type="ECO:0000313" key="8">
    <source>
        <dbReference type="Proteomes" id="UP001322481"/>
    </source>
</evidence>
<comment type="cofactor">
    <cofactor evidence="1">
        <name>FMN</name>
        <dbReference type="ChEBI" id="CHEBI:58210"/>
    </cofactor>
</comment>
<dbReference type="PIRSF" id="PIRSF000138">
    <property type="entry name" value="Al-hdrx_acd_dh"/>
    <property type="match status" value="1"/>
</dbReference>
<dbReference type="Gene3D" id="3.20.20.70">
    <property type="entry name" value="Aldolase class I"/>
    <property type="match status" value="1"/>
</dbReference>